<gene>
    <name evidence="3" type="ORF">KLO01_29620</name>
</gene>
<dbReference type="InterPro" id="IPR036388">
    <property type="entry name" value="WH-like_DNA-bd_sf"/>
</dbReference>
<accession>A0A512T3W3</accession>
<evidence type="ECO:0000256" key="1">
    <source>
        <dbReference type="SAM" id="MobiDB-lite"/>
    </source>
</evidence>
<dbReference type="Pfam" id="PF12840">
    <property type="entry name" value="HTH_20"/>
    <property type="match status" value="1"/>
</dbReference>
<dbReference type="OrthoDB" id="7945987at2"/>
<dbReference type="InterPro" id="IPR011991">
    <property type="entry name" value="ArsR-like_HTH"/>
</dbReference>
<dbReference type="InterPro" id="IPR036390">
    <property type="entry name" value="WH_DNA-bd_sf"/>
</dbReference>
<feature type="region of interest" description="Disordered" evidence="1">
    <location>
        <begin position="190"/>
        <end position="211"/>
    </location>
</feature>
<dbReference type="SMART" id="SM00418">
    <property type="entry name" value="HTH_ARSR"/>
    <property type="match status" value="1"/>
</dbReference>
<feature type="domain" description="HTH arsR-type" evidence="2">
    <location>
        <begin position="13"/>
        <end position="104"/>
    </location>
</feature>
<dbReference type="CDD" id="cd00090">
    <property type="entry name" value="HTH_ARSR"/>
    <property type="match status" value="1"/>
</dbReference>
<evidence type="ECO:0000313" key="3">
    <source>
        <dbReference type="EMBL" id="GEQ14915.1"/>
    </source>
</evidence>
<reference evidence="3 4" key="1">
    <citation type="submission" date="2019-07" db="EMBL/GenBank/DDBJ databases">
        <title>Whole genome shotgun sequence of Knoellia locipacati NBRC 109775.</title>
        <authorList>
            <person name="Hosoyama A."/>
            <person name="Uohara A."/>
            <person name="Ohji S."/>
            <person name="Ichikawa N."/>
        </authorList>
    </citation>
    <scope>NUCLEOTIDE SEQUENCE [LARGE SCALE GENOMIC DNA]</scope>
    <source>
        <strain evidence="3 4">NBRC 109775</strain>
    </source>
</reference>
<dbReference type="AlphaFoldDB" id="A0A512T3W3"/>
<dbReference type="SUPFAM" id="SSF46785">
    <property type="entry name" value="Winged helix' DNA-binding domain"/>
    <property type="match status" value="1"/>
</dbReference>
<organism evidence="3 4">
    <name type="scientific">Knoellia locipacati</name>
    <dbReference type="NCBI Taxonomy" id="882824"/>
    <lineage>
        <taxon>Bacteria</taxon>
        <taxon>Bacillati</taxon>
        <taxon>Actinomycetota</taxon>
        <taxon>Actinomycetes</taxon>
        <taxon>Micrococcales</taxon>
        <taxon>Intrasporangiaceae</taxon>
        <taxon>Knoellia</taxon>
    </lineage>
</organism>
<evidence type="ECO:0000313" key="4">
    <source>
        <dbReference type="Proteomes" id="UP000321793"/>
    </source>
</evidence>
<dbReference type="InterPro" id="IPR001845">
    <property type="entry name" value="HTH_ArsR_DNA-bd_dom"/>
</dbReference>
<protein>
    <submittedName>
        <fullName evidence="3">Transcriptional regulator</fullName>
    </submittedName>
</protein>
<keyword evidence="4" id="KW-1185">Reference proteome</keyword>
<dbReference type="GO" id="GO:0003700">
    <property type="term" value="F:DNA-binding transcription factor activity"/>
    <property type="evidence" value="ECO:0007669"/>
    <property type="project" value="InterPro"/>
</dbReference>
<dbReference type="Proteomes" id="UP000321793">
    <property type="component" value="Unassembled WGS sequence"/>
</dbReference>
<dbReference type="EMBL" id="BKBA01000011">
    <property type="protein sequence ID" value="GEQ14915.1"/>
    <property type="molecule type" value="Genomic_DNA"/>
</dbReference>
<dbReference type="Gene3D" id="1.10.10.10">
    <property type="entry name" value="Winged helix-like DNA-binding domain superfamily/Winged helix DNA-binding domain"/>
    <property type="match status" value="1"/>
</dbReference>
<name>A0A512T3W3_9MICO</name>
<comment type="caution">
    <text evidence="3">The sequence shown here is derived from an EMBL/GenBank/DDBJ whole genome shotgun (WGS) entry which is preliminary data.</text>
</comment>
<dbReference type="RefSeq" id="WP_147066466.1">
    <property type="nucleotide sequence ID" value="NZ_BAABDN010000003.1"/>
</dbReference>
<evidence type="ECO:0000259" key="2">
    <source>
        <dbReference type="SMART" id="SM00418"/>
    </source>
</evidence>
<sequence>MANPYGDIELTPRSIRALAHPVRLAILSRLQGHGPSTATALAPHVGATPSVTSWHLRHLAEHGLVRDAAVDADGRQRWWEAAATGFRFTPADDAAGQDAASLLSRVMFDQAAGLPEAWARDTEPLLERQWRRSAGLSNTSIVATADELAGIEAAVEALLAPYVLRKGADEPTPGARRVRLLRYVLPSAEVEQGDEDADERVGEAGAGGGRE</sequence>
<proteinExistence type="predicted"/>